<accession>A0ABQ5I5V4</accession>
<protein>
    <submittedName>
        <fullName evidence="1">Uncharacterized protein</fullName>
    </submittedName>
</protein>
<organism evidence="1 2">
    <name type="scientific">Tanacetum coccineum</name>
    <dbReference type="NCBI Taxonomy" id="301880"/>
    <lineage>
        <taxon>Eukaryota</taxon>
        <taxon>Viridiplantae</taxon>
        <taxon>Streptophyta</taxon>
        <taxon>Embryophyta</taxon>
        <taxon>Tracheophyta</taxon>
        <taxon>Spermatophyta</taxon>
        <taxon>Magnoliopsida</taxon>
        <taxon>eudicotyledons</taxon>
        <taxon>Gunneridae</taxon>
        <taxon>Pentapetalae</taxon>
        <taxon>asterids</taxon>
        <taxon>campanulids</taxon>
        <taxon>Asterales</taxon>
        <taxon>Asteraceae</taxon>
        <taxon>Asteroideae</taxon>
        <taxon>Anthemideae</taxon>
        <taxon>Anthemidinae</taxon>
        <taxon>Tanacetum</taxon>
    </lineage>
</organism>
<evidence type="ECO:0000313" key="1">
    <source>
        <dbReference type="EMBL" id="GJT94917.1"/>
    </source>
</evidence>
<keyword evidence="2" id="KW-1185">Reference proteome</keyword>
<dbReference type="PANTHER" id="PTHR33067">
    <property type="entry name" value="RNA-DIRECTED DNA POLYMERASE-RELATED"/>
    <property type="match status" value="1"/>
</dbReference>
<dbReference type="EMBL" id="BQNB010020341">
    <property type="protein sequence ID" value="GJT94917.1"/>
    <property type="molecule type" value="Genomic_DNA"/>
</dbReference>
<gene>
    <name evidence="1" type="ORF">Tco_1090435</name>
</gene>
<reference evidence="1" key="2">
    <citation type="submission" date="2022-01" db="EMBL/GenBank/DDBJ databases">
        <authorList>
            <person name="Yamashiro T."/>
            <person name="Shiraishi A."/>
            <person name="Satake H."/>
            <person name="Nakayama K."/>
        </authorList>
    </citation>
    <scope>NUCLEOTIDE SEQUENCE</scope>
</reference>
<reference evidence="1" key="1">
    <citation type="journal article" date="2022" name="Int. J. Mol. Sci.">
        <title>Draft Genome of Tanacetum Coccineum: Genomic Comparison of Closely Related Tanacetum-Family Plants.</title>
        <authorList>
            <person name="Yamashiro T."/>
            <person name="Shiraishi A."/>
            <person name="Nakayama K."/>
            <person name="Satake H."/>
        </authorList>
    </citation>
    <scope>NUCLEOTIDE SEQUENCE</scope>
</reference>
<evidence type="ECO:0000313" key="2">
    <source>
        <dbReference type="Proteomes" id="UP001151760"/>
    </source>
</evidence>
<sequence>MFRESSLRSPSESKTRHKLRRFSVSEVRSRSRCNISDVTRFWGPIAAIFESALKPTRMSIRLANHTYQYPMGVAENMLVQDGKFVFLVDFVILQMEEDDKVLLILG</sequence>
<dbReference type="Proteomes" id="UP001151760">
    <property type="component" value="Unassembled WGS sequence"/>
</dbReference>
<dbReference type="PANTHER" id="PTHR33067:SF35">
    <property type="entry name" value="ASPARTIC PEPTIDASE DDI1-TYPE DOMAIN-CONTAINING PROTEIN"/>
    <property type="match status" value="1"/>
</dbReference>
<comment type="caution">
    <text evidence="1">The sequence shown here is derived from an EMBL/GenBank/DDBJ whole genome shotgun (WGS) entry which is preliminary data.</text>
</comment>
<proteinExistence type="predicted"/>
<name>A0ABQ5I5V4_9ASTR</name>